<dbReference type="OrthoDB" id="668160at2"/>
<dbReference type="AlphaFoldDB" id="A0A3D9RX14"/>
<feature type="signal peptide" evidence="1">
    <location>
        <begin position="1"/>
        <end position="19"/>
    </location>
</feature>
<dbReference type="EMBL" id="QTTQ01000010">
    <property type="protein sequence ID" value="REE81626.1"/>
    <property type="molecule type" value="Genomic_DNA"/>
</dbReference>
<gene>
    <name evidence="2" type="ORF">BX611_1161</name>
</gene>
<sequence>MKKIIIGLLVFGFAFQSFAQIKTEKLSEVVISATNYKYLNKVGLENVDVDVTMLEQKVASFDLKNAEFYRDDYDTYSVDFYIPDGHILAAYDKDGNILRTVEKFKDVALPREVIESVAKEYPNWVFKKDSYLVNYHDQTGNITKKYKITLENGDKRIRIKTDAEGNFL</sequence>
<proteinExistence type="predicted"/>
<evidence type="ECO:0000313" key="3">
    <source>
        <dbReference type="Proteomes" id="UP000256429"/>
    </source>
</evidence>
<protein>
    <submittedName>
        <fullName evidence="2">Uncharacterized protein</fullName>
    </submittedName>
</protein>
<reference evidence="2 3" key="1">
    <citation type="submission" date="2018-08" db="EMBL/GenBank/DDBJ databases">
        <title>Genomic Encyclopedia of Type Strains, Phase III (KMG-III): the genomes of soil and plant-associated and newly described type strains.</title>
        <authorList>
            <person name="Whitman W."/>
        </authorList>
    </citation>
    <scope>NUCLEOTIDE SEQUENCE [LARGE SCALE GENOMIC DNA]</scope>
    <source>
        <strain evidence="2 3">325-5</strain>
    </source>
</reference>
<name>A0A3D9RX14_9FLAO</name>
<evidence type="ECO:0000313" key="2">
    <source>
        <dbReference type="EMBL" id="REE81626.1"/>
    </source>
</evidence>
<dbReference type="Proteomes" id="UP000256429">
    <property type="component" value="Unassembled WGS sequence"/>
</dbReference>
<evidence type="ECO:0000256" key="1">
    <source>
        <dbReference type="SAM" id="SignalP"/>
    </source>
</evidence>
<dbReference type="Gene3D" id="3.10.450.360">
    <property type="match status" value="1"/>
</dbReference>
<dbReference type="SUPFAM" id="SSF160574">
    <property type="entry name" value="BT0923-like"/>
    <property type="match status" value="1"/>
</dbReference>
<feature type="chain" id="PRO_5017577118" evidence="1">
    <location>
        <begin position="20"/>
        <end position="168"/>
    </location>
</feature>
<dbReference type="RefSeq" id="WP_115879083.1">
    <property type="nucleotide sequence ID" value="NZ_QTTQ01000010.1"/>
</dbReference>
<organism evidence="2 3">
    <name type="scientific">Lutibacter oceani</name>
    <dbReference type="NCBI Taxonomy" id="1853311"/>
    <lineage>
        <taxon>Bacteria</taxon>
        <taxon>Pseudomonadati</taxon>
        <taxon>Bacteroidota</taxon>
        <taxon>Flavobacteriia</taxon>
        <taxon>Flavobacteriales</taxon>
        <taxon>Flavobacteriaceae</taxon>
        <taxon>Lutibacter</taxon>
    </lineage>
</organism>
<keyword evidence="1" id="KW-0732">Signal</keyword>
<comment type="caution">
    <text evidence="2">The sequence shown here is derived from an EMBL/GenBank/DDBJ whole genome shotgun (WGS) entry which is preliminary data.</text>
</comment>
<keyword evidence="3" id="KW-1185">Reference proteome</keyword>
<accession>A0A3D9RX14</accession>